<feature type="transmembrane region" description="Helical" evidence="1">
    <location>
        <begin position="20"/>
        <end position="43"/>
    </location>
</feature>
<dbReference type="AlphaFoldDB" id="A0A1I7SXP5"/>
<reference evidence="3" key="1">
    <citation type="submission" date="2016-11" db="UniProtKB">
        <authorList>
            <consortium name="WormBaseParasite"/>
        </authorList>
    </citation>
    <scope>IDENTIFICATION</scope>
</reference>
<name>A0A1I7SXP5_9PELO</name>
<accession>A0A1I7SXP5</accession>
<dbReference type="Pfam" id="PF10323">
    <property type="entry name" value="7TM_GPCR_Srv"/>
    <property type="match status" value="1"/>
</dbReference>
<keyword evidence="1" id="KW-0472">Membrane</keyword>
<dbReference type="eggNOG" id="ENOG502QVIV">
    <property type="taxonomic scope" value="Eukaryota"/>
</dbReference>
<evidence type="ECO:0000313" key="3">
    <source>
        <dbReference type="WBParaSite" id="Csp11.Scaffold171.g614.t2"/>
    </source>
</evidence>
<sequence length="103" mass="11706">MFPKFGIFSGFYIRLDGIYAHFYFYIAWSTGICQAMSVSVLATNRLSALIFPGNYQKMWMGIRLKIAVMVQFLPGLLIGCLTFFNRTELVVSENGGIVPKFME</sequence>
<proteinExistence type="predicted"/>
<keyword evidence="1" id="KW-1133">Transmembrane helix</keyword>
<protein>
    <submittedName>
        <fullName evidence="3">7TM_GPCR_Srx domain-containing protein</fullName>
    </submittedName>
</protein>
<dbReference type="PANTHER" id="PTHR31748">
    <property type="entry name" value="SERPENTINE RECEPTOR, CLASS V"/>
    <property type="match status" value="1"/>
</dbReference>
<dbReference type="InterPro" id="IPR019426">
    <property type="entry name" value="7TM_GPCR_serpentine_rcpt_Srv"/>
</dbReference>
<dbReference type="Proteomes" id="UP000095282">
    <property type="component" value="Unplaced"/>
</dbReference>
<organism evidence="2 3">
    <name type="scientific">Caenorhabditis tropicalis</name>
    <dbReference type="NCBI Taxonomy" id="1561998"/>
    <lineage>
        <taxon>Eukaryota</taxon>
        <taxon>Metazoa</taxon>
        <taxon>Ecdysozoa</taxon>
        <taxon>Nematoda</taxon>
        <taxon>Chromadorea</taxon>
        <taxon>Rhabditida</taxon>
        <taxon>Rhabditina</taxon>
        <taxon>Rhabditomorpha</taxon>
        <taxon>Rhabditoidea</taxon>
        <taxon>Rhabditidae</taxon>
        <taxon>Peloderinae</taxon>
        <taxon>Caenorhabditis</taxon>
    </lineage>
</organism>
<evidence type="ECO:0000256" key="1">
    <source>
        <dbReference type="SAM" id="Phobius"/>
    </source>
</evidence>
<keyword evidence="1" id="KW-0812">Transmembrane</keyword>
<feature type="transmembrane region" description="Helical" evidence="1">
    <location>
        <begin position="64"/>
        <end position="84"/>
    </location>
</feature>
<dbReference type="PANTHER" id="PTHR31748:SF0">
    <property type="entry name" value="G-PROTEIN COUPLED RECEPTORS FAMILY 1 PROFILE DOMAIN-CONTAINING PROTEIN-RELATED"/>
    <property type="match status" value="1"/>
</dbReference>
<keyword evidence="2" id="KW-1185">Reference proteome</keyword>
<dbReference type="WBParaSite" id="Csp11.Scaffold171.g614.t2">
    <property type="protein sequence ID" value="Csp11.Scaffold171.g614.t2"/>
    <property type="gene ID" value="Csp11.Scaffold171.g614"/>
</dbReference>
<evidence type="ECO:0000313" key="2">
    <source>
        <dbReference type="Proteomes" id="UP000095282"/>
    </source>
</evidence>